<dbReference type="RefSeq" id="WP_169262419.1">
    <property type="nucleotide sequence ID" value="NZ_WTVQ01000057.1"/>
</dbReference>
<comment type="caution">
    <text evidence="1">The sequence shown here is derived from an EMBL/GenBank/DDBJ whole genome shotgun (WGS) entry which is preliminary data.</text>
</comment>
<dbReference type="Proteomes" id="UP000648984">
    <property type="component" value="Unassembled WGS sequence"/>
</dbReference>
<organism evidence="1 2">
    <name type="scientific">Aromatoleum diolicum</name>
    <dbReference type="NCBI Taxonomy" id="75796"/>
    <lineage>
        <taxon>Bacteria</taxon>
        <taxon>Pseudomonadati</taxon>
        <taxon>Pseudomonadota</taxon>
        <taxon>Betaproteobacteria</taxon>
        <taxon>Rhodocyclales</taxon>
        <taxon>Rhodocyclaceae</taxon>
        <taxon>Aromatoleum</taxon>
    </lineage>
</organism>
<evidence type="ECO:0000313" key="1">
    <source>
        <dbReference type="EMBL" id="NMG77290.1"/>
    </source>
</evidence>
<dbReference type="EMBL" id="WTVQ01000057">
    <property type="protein sequence ID" value="NMG77290.1"/>
    <property type="molecule type" value="Genomic_DNA"/>
</dbReference>
<sequence>MAKYLFEARYTAEGAKGLVREGGSGRRAAVAAMAEGLGGKLESFYFAFGDIDAYVIVDVPDSITAAAVALAVNQSGGASVKTVVLMTPEDVDKASKKAVDYRPPGR</sequence>
<dbReference type="Pfam" id="PF08734">
    <property type="entry name" value="GYD"/>
    <property type="match status" value="1"/>
</dbReference>
<keyword evidence="2" id="KW-1185">Reference proteome</keyword>
<gene>
    <name evidence="1" type="ORF">GPA25_21285</name>
</gene>
<reference evidence="1 2" key="1">
    <citation type="submission" date="2019-12" db="EMBL/GenBank/DDBJ databases">
        <title>Comparative genomics gives insights into the taxonomy of the Azoarcus-Aromatoleum group and reveals separate origins of nif in the plant-associated Azoarcus and non-plant-associated Aromatoleum sub-groups.</title>
        <authorList>
            <person name="Lafos M."/>
            <person name="Maluk M."/>
            <person name="Batista M."/>
            <person name="Junghare M."/>
            <person name="Carmona M."/>
            <person name="Faoro H."/>
            <person name="Cruz L.M."/>
            <person name="Battistoni F."/>
            <person name="De Souza E."/>
            <person name="Pedrosa F."/>
            <person name="Chen W.-M."/>
            <person name="Poole P.S."/>
            <person name="Dixon R.A."/>
            <person name="James E.K."/>
        </authorList>
    </citation>
    <scope>NUCLEOTIDE SEQUENCE [LARGE SCALE GENOMIC DNA]</scope>
    <source>
        <strain evidence="1 2">22Lin</strain>
    </source>
</reference>
<proteinExistence type="predicted"/>
<accession>A0ABX1QJ63</accession>
<protein>
    <submittedName>
        <fullName evidence="1">GYD domain-containing protein</fullName>
    </submittedName>
</protein>
<evidence type="ECO:0000313" key="2">
    <source>
        <dbReference type="Proteomes" id="UP000648984"/>
    </source>
</evidence>
<name>A0ABX1QJ63_9RHOO</name>
<dbReference type="InterPro" id="IPR014845">
    <property type="entry name" value="GYD/TTHA1554"/>
</dbReference>